<evidence type="ECO:0000256" key="1">
    <source>
        <dbReference type="SAM" id="Phobius"/>
    </source>
</evidence>
<evidence type="ECO:0000313" key="2">
    <source>
        <dbReference type="EMBL" id="RNA05853.1"/>
    </source>
</evidence>
<organism evidence="2 3">
    <name type="scientific">Brachionus plicatilis</name>
    <name type="common">Marine rotifer</name>
    <name type="synonym">Brachionus muelleri</name>
    <dbReference type="NCBI Taxonomy" id="10195"/>
    <lineage>
        <taxon>Eukaryota</taxon>
        <taxon>Metazoa</taxon>
        <taxon>Spiralia</taxon>
        <taxon>Gnathifera</taxon>
        <taxon>Rotifera</taxon>
        <taxon>Eurotatoria</taxon>
        <taxon>Monogononta</taxon>
        <taxon>Pseudotrocha</taxon>
        <taxon>Ploima</taxon>
        <taxon>Brachionidae</taxon>
        <taxon>Brachionus</taxon>
    </lineage>
</organism>
<proteinExistence type="predicted"/>
<protein>
    <submittedName>
        <fullName evidence="2">Uncharacterized protein</fullName>
    </submittedName>
</protein>
<dbReference type="Proteomes" id="UP000276133">
    <property type="component" value="Unassembled WGS sequence"/>
</dbReference>
<dbReference type="AlphaFoldDB" id="A0A3M7Q3K1"/>
<keyword evidence="1" id="KW-0812">Transmembrane</keyword>
<reference evidence="2 3" key="1">
    <citation type="journal article" date="2018" name="Sci. Rep.">
        <title>Genomic signatures of local adaptation to the degree of environmental predictability in rotifers.</title>
        <authorList>
            <person name="Franch-Gras L."/>
            <person name="Hahn C."/>
            <person name="Garcia-Roger E.M."/>
            <person name="Carmona M.J."/>
            <person name="Serra M."/>
            <person name="Gomez A."/>
        </authorList>
    </citation>
    <scope>NUCLEOTIDE SEQUENCE [LARGE SCALE GENOMIC DNA]</scope>
    <source>
        <strain evidence="2">HYR1</strain>
    </source>
</reference>
<comment type="caution">
    <text evidence="2">The sequence shown here is derived from an EMBL/GenBank/DDBJ whole genome shotgun (WGS) entry which is preliminary data.</text>
</comment>
<name>A0A3M7Q3K1_BRAPC</name>
<dbReference type="EMBL" id="REGN01007570">
    <property type="protein sequence ID" value="RNA05853.1"/>
    <property type="molecule type" value="Genomic_DNA"/>
</dbReference>
<sequence>MCSKTNLIWILMMTNGKKFLYTFFGFIQILYDLAVYIDWNEWKLNCLNMKLHEKRIEVLNMGLIRIIKSSFIKWMIRSFSFWIGTIFYLH</sequence>
<keyword evidence="1" id="KW-1133">Transmembrane helix</keyword>
<evidence type="ECO:0000313" key="3">
    <source>
        <dbReference type="Proteomes" id="UP000276133"/>
    </source>
</evidence>
<gene>
    <name evidence="2" type="ORF">BpHYR1_047245</name>
</gene>
<keyword evidence="3" id="KW-1185">Reference proteome</keyword>
<feature type="transmembrane region" description="Helical" evidence="1">
    <location>
        <begin position="20"/>
        <end position="39"/>
    </location>
</feature>
<accession>A0A3M7Q3K1</accession>
<keyword evidence="1" id="KW-0472">Membrane</keyword>